<organism evidence="10">
    <name type="scientific">mine drainage metagenome</name>
    <dbReference type="NCBI Taxonomy" id="410659"/>
    <lineage>
        <taxon>unclassified sequences</taxon>
        <taxon>metagenomes</taxon>
        <taxon>ecological metagenomes</taxon>
    </lineage>
</organism>
<dbReference type="Pfam" id="PF01207">
    <property type="entry name" value="Dus"/>
    <property type="match status" value="1"/>
</dbReference>
<name>T0YUM3_9ZZZZ</name>
<reference evidence="10" key="2">
    <citation type="journal article" date="2014" name="ISME J.">
        <title>Microbial stratification in low pH oxic and suboxic macroscopic growths along an acid mine drainage.</title>
        <authorList>
            <person name="Mendez-Garcia C."/>
            <person name="Mesa V."/>
            <person name="Sprenger R.R."/>
            <person name="Richter M."/>
            <person name="Diez M.S."/>
            <person name="Solano J."/>
            <person name="Bargiela R."/>
            <person name="Golyshina O.V."/>
            <person name="Manteca A."/>
            <person name="Ramos J.L."/>
            <person name="Gallego J.R."/>
            <person name="Llorente I."/>
            <person name="Martins Dos Santos V.A."/>
            <person name="Jensen O.N."/>
            <person name="Pelaez A.I."/>
            <person name="Sanchez J."/>
            <person name="Ferrer M."/>
        </authorList>
    </citation>
    <scope>NUCLEOTIDE SEQUENCE</scope>
</reference>
<protein>
    <submittedName>
        <fullName evidence="10">tRNA-dihydrouridine synthase A</fullName>
    </submittedName>
</protein>
<evidence type="ECO:0000259" key="9">
    <source>
        <dbReference type="Pfam" id="PF01207"/>
    </source>
</evidence>
<comment type="caution">
    <text evidence="10">The sequence shown here is derived from an EMBL/GenBank/DDBJ whole genome shotgun (WGS) entry which is preliminary data.</text>
</comment>
<proteinExistence type="predicted"/>
<keyword evidence="4" id="KW-0288">FMN</keyword>
<dbReference type="GO" id="GO:0000049">
    <property type="term" value="F:tRNA binding"/>
    <property type="evidence" value="ECO:0007669"/>
    <property type="project" value="UniProtKB-KW"/>
</dbReference>
<accession>T0YUM3</accession>
<keyword evidence="3" id="KW-0285">Flavoprotein</keyword>
<dbReference type="GO" id="GO:0017150">
    <property type="term" value="F:tRNA dihydrouridine synthase activity"/>
    <property type="evidence" value="ECO:0007669"/>
    <property type="project" value="InterPro"/>
</dbReference>
<dbReference type="EMBL" id="AUZX01013421">
    <property type="protein sequence ID" value="EQD35607.1"/>
    <property type="molecule type" value="Genomic_DNA"/>
</dbReference>
<keyword evidence="2" id="KW-0820">tRNA-binding</keyword>
<dbReference type="InterPro" id="IPR013785">
    <property type="entry name" value="Aldolase_TIM"/>
</dbReference>
<dbReference type="PANTHER" id="PTHR42907:SF1">
    <property type="entry name" value="FMN-LINKED OXIDOREDUCTASES SUPERFAMILY PROTEIN"/>
    <property type="match status" value="1"/>
</dbReference>
<dbReference type="Gene3D" id="3.20.20.70">
    <property type="entry name" value="Aldolase class I"/>
    <property type="match status" value="1"/>
</dbReference>
<evidence type="ECO:0000256" key="6">
    <source>
        <dbReference type="ARBA" id="ARBA00022857"/>
    </source>
</evidence>
<evidence type="ECO:0000313" key="10">
    <source>
        <dbReference type="EMBL" id="EQD35607.1"/>
    </source>
</evidence>
<evidence type="ECO:0000256" key="7">
    <source>
        <dbReference type="ARBA" id="ARBA00022884"/>
    </source>
</evidence>
<dbReference type="PROSITE" id="PS01136">
    <property type="entry name" value="UPF0034"/>
    <property type="match status" value="1"/>
</dbReference>
<dbReference type="InterPro" id="IPR018517">
    <property type="entry name" value="tRNA_hU_synthase_CS"/>
</dbReference>
<feature type="domain" description="DUS-like FMN-binding" evidence="9">
    <location>
        <begin position="9"/>
        <end position="140"/>
    </location>
</feature>
<dbReference type="SUPFAM" id="SSF51395">
    <property type="entry name" value="FMN-linked oxidoreductases"/>
    <property type="match status" value="1"/>
</dbReference>
<feature type="non-terminal residue" evidence="10">
    <location>
        <position position="167"/>
    </location>
</feature>
<evidence type="ECO:0000256" key="4">
    <source>
        <dbReference type="ARBA" id="ARBA00022643"/>
    </source>
</evidence>
<gene>
    <name evidence="10" type="ORF">B1A_18205</name>
</gene>
<keyword evidence="6" id="KW-0521">NADP</keyword>
<dbReference type="CDD" id="cd02801">
    <property type="entry name" value="DUS_like_FMN"/>
    <property type="match status" value="1"/>
</dbReference>
<dbReference type="AlphaFoldDB" id="T0YUM3"/>
<evidence type="ECO:0000256" key="2">
    <source>
        <dbReference type="ARBA" id="ARBA00022555"/>
    </source>
</evidence>
<keyword evidence="7" id="KW-0694">RNA-binding</keyword>
<keyword evidence="5" id="KW-0819">tRNA processing</keyword>
<dbReference type="GO" id="GO:0050660">
    <property type="term" value="F:flavin adenine dinucleotide binding"/>
    <property type="evidence" value="ECO:0007669"/>
    <property type="project" value="InterPro"/>
</dbReference>
<reference evidence="10" key="1">
    <citation type="submission" date="2013-08" db="EMBL/GenBank/DDBJ databases">
        <authorList>
            <person name="Mendez C."/>
            <person name="Richter M."/>
            <person name="Ferrer M."/>
            <person name="Sanchez J."/>
        </authorList>
    </citation>
    <scope>NUCLEOTIDE SEQUENCE</scope>
</reference>
<evidence type="ECO:0000256" key="3">
    <source>
        <dbReference type="ARBA" id="ARBA00022630"/>
    </source>
</evidence>
<comment type="cofactor">
    <cofactor evidence="1">
        <name>FMN</name>
        <dbReference type="ChEBI" id="CHEBI:58210"/>
    </cofactor>
</comment>
<evidence type="ECO:0000256" key="5">
    <source>
        <dbReference type="ARBA" id="ARBA00022694"/>
    </source>
</evidence>
<dbReference type="InterPro" id="IPR004653">
    <property type="entry name" value="DusA"/>
</dbReference>
<dbReference type="InterPro" id="IPR035587">
    <property type="entry name" value="DUS-like_FMN-bd"/>
</dbReference>
<evidence type="ECO:0000256" key="1">
    <source>
        <dbReference type="ARBA" id="ARBA00001917"/>
    </source>
</evidence>
<sequence length="167" mass="17953">MEINRKISVAPMMDWTDRHCRYFLRGFSPATLLYTEMITAAAVTRGNTQRLLAFDPEEHPVALQLGGSDPGELATAARIGEAFGYDEINLNCGCPSDRVASGAFGACLMREPQRVAECVAAMVAAVRIPVTVKMRIGVVSGARREVAGALAGFEEDEFAALQAFVAL</sequence>
<evidence type="ECO:0000256" key="8">
    <source>
        <dbReference type="ARBA" id="ARBA00023002"/>
    </source>
</evidence>
<dbReference type="PANTHER" id="PTHR42907">
    <property type="entry name" value="FMN-LINKED OXIDOREDUCTASES SUPERFAMILY PROTEIN"/>
    <property type="match status" value="1"/>
</dbReference>
<keyword evidence="8" id="KW-0560">Oxidoreductase</keyword>